<evidence type="ECO:0000256" key="2">
    <source>
        <dbReference type="ARBA" id="ARBA00023015"/>
    </source>
</evidence>
<dbReference type="InterPro" id="IPR036864">
    <property type="entry name" value="Zn2-C6_fun-type_DNA-bd_sf"/>
</dbReference>
<evidence type="ECO:0000256" key="3">
    <source>
        <dbReference type="ARBA" id="ARBA00023125"/>
    </source>
</evidence>
<reference evidence="7 8" key="1">
    <citation type="submission" date="2013-03" db="EMBL/GenBank/DDBJ databases">
        <title>The Genome Sequence of Capronia epimyces CBS 606.96.</title>
        <authorList>
            <consortium name="The Broad Institute Genomics Platform"/>
            <person name="Cuomo C."/>
            <person name="de Hoog S."/>
            <person name="Gorbushina A."/>
            <person name="Walker B."/>
            <person name="Young S.K."/>
            <person name="Zeng Q."/>
            <person name="Gargeya S."/>
            <person name="Fitzgerald M."/>
            <person name="Haas B."/>
            <person name="Abouelleil A."/>
            <person name="Allen A.W."/>
            <person name="Alvarado L."/>
            <person name="Arachchi H.M."/>
            <person name="Berlin A.M."/>
            <person name="Chapman S.B."/>
            <person name="Gainer-Dewar J."/>
            <person name="Goldberg J."/>
            <person name="Griggs A."/>
            <person name="Gujja S."/>
            <person name="Hansen M."/>
            <person name="Howarth C."/>
            <person name="Imamovic A."/>
            <person name="Ireland A."/>
            <person name="Larimer J."/>
            <person name="McCowan C."/>
            <person name="Murphy C."/>
            <person name="Pearson M."/>
            <person name="Poon T.W."/>
            <person name="Priest M."/>
            <person name="Roberts A."/>
            <person name="Saif S."/>
            <person name="Shea T."/>
            <person name="Sisk P."/>
            <person name="Sykes S."/>
            <person name="Wortman J."/>
            <person name="Nusbaum C."/>
            <person name="Birren B."/>
        </authorList>
    </citation>
    <scope>NUCLEOTIDE SEQUENCE [LARGE SCALE GENOMIC DNA]</scope>
    <source>
        <strain evidence="7 8">CBS 606.96</strain>
    </source>
</reference>
<accession>W9ZF95</accession>
<keyword evidence="2" id="KW-0805">Transcription regulation</keyword>
<sequence>MGTRSRYGCIDCKKAKVKCDEVYPACGTCKRRGRQCSGYRHIATKAQKAPGAPTTQITLPCTTSPEATFGLSLKTGSATDEAQTHEAALSSVEIFSPSDSDASSITAFSPTAKNNIPLAWGPLPLRTMAVIPPGAVQPTDEPFIEVYFLRHPADLVFGGEFVQEMNSNVLKVFQNSPQAVSDSLSAIGETYLQDKPLPVLVFVPNRKARILARLRNMDKLGVSLELLLLTFLGLCAVELVDAGYCEDSISTIPALMENLAMMLEHYLHRGLELSQLSKYFVRALARQDMMIALSRFHRPRIPTAYWLDDYARQHLDRFMGYTGPLMPLLAELCALAEDIRIAANDNPSDEDLQPATFSISRHHSASLLDRASQLQSRLELWHPTIDPQLSFESSRKFLMHANAYRSSSLLYLHRLFRPPGSSMEADQRALTMAYEVLVHTTASDEDVKMSLWPVFLASCEMNSEADRMSATQIMGAVCRGRNIVTTLRTRSFVINRVWPARDAGLDWNWRTLAQQYPNELLPI</sequence>
<dbReference type="PANTHER" id="PTHR37534:SF7">
    <property type="entry name" value="TRANSCRIPTIONAL ACTIVATOR PROTEIN UGA3"/>
    <property type="match status" value="1"/>
</dbReference>
<proteinExistence type="predicted"/>
<dbReference type="GO" id="GO:0000976">
    <property type="term" value="F:transcription cis-regulatory region binding"/>
    <property type="evidence" value="ECO:0007669"/>
    <property type="project" value="TreeGrafter"/>
</dbReference>
<evidence type="ECO:0000259" key="6">
    <source>
        <dbReference type="PROSITE" id="PS50048"/>
    </source>
</evidence>
<dbReference type="Proteomes" id="UP000019478">
    <property type="component" value="Unassembled WGS sequence"/>
</dbReference>
<dbReference type="PANTHER" id="PTHR37534">
    <property type="entry name" value="TRANSCRIPTIONAL ACTIVATOR PROTEIN UGA3"/>
    <property type="match status" value="1"/>
</dbReference>
<dbReference type="STRING" id="1182542.W9ZF95"/>
<feature type="domain" description="Zn(2)-C6 fungal-type" evidence="6">
    <location>
        <begin position="8"/>
        <end position="37"/>
    </location>
</feature>
<keyword evidence="5" id="KW-0539">Nucleus</keyword>
<protein>
    <recommendedName>
        <fullName evidence="6">Zn(2)-C6 fungal-type domain-containing protein</fullName>
    </recommendedName>
</protein>
<dbReference type="GO" id="GO:0005634">
    <property type="term" value="C:nucleus"/>
    <property type="evidence" value="ECO:0007669"/>
    <property type="project" value="UniProtKB-SubCell"/>
</dbReference>
<dbReference type="GO" id="GO:0045944">
    <property type="term" value="P:positive regulation of transcription by RNA polymerase II"/>
    <property type="evidence" value="ECO:0007669"/>
    <property type="project" value="TreeGrafter"/>
</dbReference>
<organism evidence="7 8">
    <name type="scientific">Capronia epimyces CBS 606.96</name>
    <dbReference type="NCBI Taxonomy" id="1182542"/>
    <lineage>
        <taxon>Eukaryota</taxon>
        <taxon>Fungi</taxon>
        <taxon>Dikarya</taxon>
        <taxon>Ascomycota</taxon>
        <taxon>Pezizomycotina</taxon>
        <taxon>Eurotiomycetes</taxon>
        <taxon>Chaetothyriomycetidae</taxon>
        <taxon>Chaetothyriales</taxon>
        <taxon>Herpotrichiellaceae</taxon>
        <taxon>Capronia</taxon>
    </lineage>
</organism>
<dbReference type="eggNOG" id="ENOG502T4FB">
    <property type="taxonomic scope" value="Eukaryota"/>
</dbReference>
<evidence type="ECO:0000313" key="7">
    <source>
        <dbReference type="EMBL" id="EXJ93189.1"/>
    </source>
</evidence>
<dbReference type="AlphaFoldDB" id="W9ZF95"/>
<dbReference type="GO" id="GO:0008270">
    <property type="term" value="F:zinc ion binding"/>
    <property type="evidence" value="ECO:0007669"/>
    <property type="project" value="InterPro"/>
</dbReference>
<dbReference type="EMBL" id="AMGY01000001">
    <property type="protein sequence ID" value="EXJ93189.1"/>
    <property type="molecule type" value="Genomic_DNA"/>
</dbReference>
<keyword evidence="3" id="KW-0238">DNA-binding</keyword>
<evidence type="ECO:0000256" key="4">
    <source>
        <dbReference type="ARBA" id="ARBA00023163"/>
    </source>
</evidence>
<dbReference type="OrthoDB" id="648861at2759"/>
<dbReference type="SUPFAM" id="SSF57701">
    <property type="entry name" value="Zn2/Cys6 DNA-binding domain"/>
    <property type="match status" value="1"/>
</dbReference>
<dbReference type="CDD" id="cd00067">
    <property type="entry name" value="GAL4"/>
    <property type="match status" value="1"/>
</dbReference>
<dbReference type="InterPro" id="IPR001138">
    <property type="entry name" value="Zn2Cys6_DnaBD"/>
</dbReference>
<gene>
    <name evidence="7" type="ORF">A1O3_01746</name>
</gene>
<dbReference type="InterPro" id="IPR021858">
    <property type="entry name" value="Fun_TF"/>
</dbReference>
<comment type="subcellular location">
    <subcellularLocation>
        <location evidence="1">Nucleus</location>
    </subcellularLocation>
</comment>
<dbReference type="PROSITE" id="PS00463">
    <property type="entry name" value="ZN2_CY6_FUNGAL_1"/>
    <property type="match status" value="1"/>
</dbReference>
<dbReference type="Pfam" id="PF00172">
    <property type="entry name" value="Zn_clus"/>
    <property type="match status" value="1"/>
</dbReference>
<keyword evidence="8" id="KW-1185">Reference proteome</keyword>
<evidence type="ECO:0000313" key="8">
    <source>
        <dbReference type="Proteomes" id="UP000019478"/>
    </source>
</evidence>
<comment type="caution">
    <text evidence="7">The sequence shown here is derived from an EMBL/GenBank/DDBJ whole genome shotgun (WGS) entry which is preliminary data.</text>
</comment>
<dbReference type="HOGENOM" id="CLU_017936_0_0_1"/>
<dbReference type="SMART" id="SM00066">
    <property type="entry name" value="GAL4"/>
    <property type="match status" value="1"/>
</dbReference>
<dbReference type="Gene3D" id="4.10.240.10">
    <property type="entry name" value="Zn(2)-C6 fungal-type DNA-binding domain"/>
    <property type="match status" value="1"/>
</dbReference>
<dbReference type="GO" id="GO:0000981">
    <property type="term" value="F:DNA-binding transcription factor activity, RNA polymerase II-specific"/>
    <property type="evidence" value="ECO:0007669"/>
    <property type="project" value="InterPro"/>
</dbReference>
<dbReference type="RefSeq" id="XP_007730079.1">
    <property type="nucleotide sequence ID" value="XM_007731889.1"/>
</dbReference>
<dbReference type="PROSITE" id="PS50048">
    <property type="entry name" value="ZN2_CY6_FUNGAL_2"/>
    <property type="match status" value="1"/>
</dbReference>
<evidence type="ECO:0000256" key="1">
    <source>
        <dbReference type="ARBA" id="ARBA00004123"/>
    </source>
</evidence>
<dbReference type="GeneID" id="19165879"/>
<keyword evidence="4" id="KW-0804">Transcription</keyword>
<dbReference type="Pfam" id="PF11951">
    <property type="entry name" value="Fungal_trans_2"/>
    <property type="match status" value="1"/>
</dbReference>
<name>W9ZF95_9EURO</name>
<evidence type="ECO:0000256" key="5">
    <source>
        <dbReference type="ARBA" id="ARBA00023242"/>
    </source>
</evidence>